<proteinExistence type="predicted"/>
<accession>A0ABS6TG34</accession>
<evidence type="ECO:0000259" key="2">
    <source>
        <dbReference type="Pfam" id="PF00486"/>
    </source>
</evidence>
<dbReference type="Proteomes" id="UP000774130">
    <property type="component" value="Unassembled WGS sequence"/>
</dbReference>
<name>A0ABS6TG34_9ENTE</name>
<evidence type="ECO:0000313" key="4">
    <source>
        <dbReference type="Proteomes" id="UP000774130"/>
    </source>
</evidence>
<evidence type="ECO:0000313" key="3">
    <source>
        <dbReference type="EMBL" id="MBV7391895.1"/>
    </source>
</evidence>
<keyword evidence="1" id="KW-0238">DNA-binding</keyword>
<gene>
    <name evidence="3" type="ORF">KUA55_14495</name>
</gene>
<dbReference type="InterPro" id="IPR001867">
    <property type="entry name" value="OmpR/PhoB-type_DNA-bd"/>
</dbReference>
<dbReference type="Pfam" id="PF00486">
    <property type="entry name" value="Trans_reg_C"/>
    <property type="match status" value="1"/>
</dbReference>
<feature type="domain" description="OmpR/PhoB-type" evidence="2">
    <location>
        <begin position="154"/>
        <end position="227"/>
    </location>
</feature>
<reference evidence="3 4" key="1">
    <citation type="submission" date="2021-06" db="EMBL/GenBank/DDBJ databases">
        <title>Enterococcus alishanensis sp. nov., a novel lactic acid bacterium isolated from fresh coffee beans.</title>
        <authorList>
            <person name="Chen Y.-S."/>
        </authorList>
    </citation>
    <scope>NUCLEOTIDE SEQUENCE [LARGE SCALE GENOMIC DNA]</scope>
    <source>
        <strain evidence="3 4">ALS3</strain>
    </source>
</reference>
<dbReference type="EMBL" id="JAHUZB010000006">
    <property type="protein sequence ID" value="MBV7391895.1"/>
    <property type="molecule type" value="Genomic_DNA"/>
</dbReference>
<dbReference type="RefSeq" id="WP_218327102.1">
    <property type="nucleotide sequence ID" value="NZ_JAHUZB010000006.1"/>
</dbReference>
<protein>
    <submittedName>
        <fullName evidence="3">Helix-turn-helix domain-containing protein</fullName>
    </submittedName>
</protein>
<organism evidence="3 4">
    <name type="scientific">Enterococcus alishanensis</name>
    <dbReference type="NCBI Taxonomy" id="1303817"/>
    <lineage>
        <taxon>Bacteria</taxon>
        <taxon>Bacillati</taxon>
        <taxon>Bacillota</taxon>
        <taxon>Bacilli</taxon>
        <taxon>Lactobacillales</taxon>
        <taxon>Enterococcaceae</taxon>
        <taxon>Enterococcus</taxon>
    </lineage>
</organism>
<evidence type="ECO:0000256" key="1">
    <source>
        <dbReference type="ARBA" id="ARBA00023125"/>
    </source>
</evidence>
<keyword evidence="4" id="KW-1185">Reference proteome</keyword>
<comment type="caution">
    <text evidence="3">The sequence shown here is derived from an EMBL/GenBank/DDBJ whole genome shotgun (WGS) entry which is preliminary data.</text>
</comment>
<sequence length="232" mass="26968">MNILLLTKSVSFEQSFSQQLNFMGHEVFSSNQLLKSLEESWPVKSIFDYFDAIIFSETVSNEEVRSILSEQKEIFKDALVFRKTSQTLNDEEQQLWKHIGIFGFISKDTSFETIRDLLFLKEKNNLIMGSFQQESSATLQDDDPNKFLEFTYTSLSSQERTVFNILWQSKDEYVTREELAQSIWGGELTKSKESRLSGIIKNVNKKLVEAGFFEYQITTSWGKGYKLGNSYR</sequence>